<feature type="region of interest" description="Disordered" evidence="2">
    <location>
        <begin position="33"/>
        <end position="55"/>
    </location>
</feature>
<dbReference type="AlphaFoldDB" id="A0A1X6MLH4"/>
<evidence type="ECO:0000256" key="1">
    <source>
        <dbReference type="ARBA" id="ARBA00023125"/>
    </source>
</evidence>
<evidence type="ECO:0000256" key="2">
    <source>
        <dbReference type="SAM" id="MobiDB-lite"/>
    </source>
</evidence>
<evidence type="ECO:0000313" key="4">
    <source>
        <dbReference type="EMBL" id="OSX56933.1"/>
    </source>
</evidence>
<keyword evidence="1" id="KW-0238">DNA-binding</keyword>
<feature type="domain" description="HTH CENPB-type" evidence="3">
    <location>
        <begin position="122"/>
        <end position="184"/>
    </location>
</feature>
<keyword evidence="5" id="KW-1185">Reference proteome</keyword>
<feature type="compositionally biased region" description="Polar residues" evidence="2">
    <location>
        <begin position="337"/>
        <end position="357"/>
    </location>
</feature>
<accession>A0A1X6MLH4</accession>
<dbReference type="GeneID" id="36333259"/>
<feature type="region of interest" description="Disordered" evidence="2">
    <location>
        <begin position="332"/>
        <end position="379"/>
    </location>
</feature>
<dbReference type="Pfam" id="PF03221">
    <property type="entry name" value="HTH_Tnp_Tc5"/>
    <property type="match status" value="1"/>
</dbReference>
<sequence length="509" mass="56323">MEEHEIIPSPHMFGDPLEMYKERPFKMLRLRFGQPPSRKTSSAHPSSKPAWERKHARVSTRMRREICIYKQDHPNATHEAIARLFMVGRTTVGRALKDKDRWLSPGTVVSDKYHRLCFRRFGDLESNLRRWANGRFREKKLIKNKDIMTEAKGIRERSDSTVKGVFKASKTWLRNFKRHQGIAKGIIFANAEMYEWSAAFGFASTDPQAVSNIFADIGDKLPESLDVLREENATYTPPDISSLFPEAAGLRIVDLAELSAMIPRTPTPEPEPSTVTERSPGRIVHSIVDLAVLATAISRTPTPVPLAESPAVAAHPVLDINAFAVTTPRALSPADHATSSPLPTNGSKIAASHSSVDQRAPDSAISRFPSPTQTGPAIHPASGLQALAMAASLVQSSSLSHFEDLHPASQEARNPYSSLEQLFSASAPESHARFERRRTESSPIPDVLAGRPEGRVLEPLVDAREALRYLEQVMTFISTGEVNLLPDHRDHLSVVRQVLASEAEKATTN</sequence>
<reference evidence="4 5" key="1">
    <citation type="submission" date="2017-04" db="EMBL/GenBank/DDBJ databases">
        <title>Genome Sequence of the Model Brown-Rot Fungus Postia placenta SB12.</title>
        <authorList>
            <consortium name="DOE Joint Genome Institute"/>
            <person name="Gaskell J."/>
            <person name="Kersten P."/>
            <person name="Larrondo L.F."/>
            <person name="Canessa P."/>
            <person name="Martinez D."/>
            <person name="Hibbett D."/>
            <person name="Schmoll M."/>
            <person name="Kubicek C.P."/>
            <person name="Martinez A.T."/>
            <person name="Yadav J."/>
            <person name="Master E."/>
            <person name="Magnuson J.K."/>
            <person name="James T."/>
            <person name="Yaver D."/>
            <person name="Berka R."/>
            <person name="Labutti K."/>
            <person name="Lipzen A."/>
            <person name="Aerts A."/>
            <person name="Barry K."/>
            <person name="Henrissat B."/>
            <person name="Blanchette R."/>
            <person name="Grigoriev I."/>
            <person name="Cullen D."/>
        </authorList>
    </citation>
    <scope>NUCLEOTIDE SEQUENCE [LARGE SCALE GENOMIC DNA]</scope>
    <source>
        <strain evidence="4 5">MAD-698-R-SB12</strain>
    </source>
</reference>
<organism evidence="4 5">
    <name type="scientific">Postia placenta MAD-698-R-SB12</name>
    <dbReference type="NCBI Taxonomy" id="670580"/>
    <lineage>
        <taxon>Eukaryota</taxon>
        <taxon>Fungi</taxon>
        <taxon>Dikarya</taxon>
        <taxon>Basidiomycota</taxon>
        <taxon>Agaricomycotina</taxon>
        <taxon>Agaricomycetes</taxon>
        <taxon>Polyporales</taxon>
        <taxon>Adustoporiaceae</taxon>
        <taxon>Rhodonia</taxon>
    </lineage>
</organism>
<name>A0A1X6MLH4_9APHY</name>
<dbReference type="OrthoDB" id="9909311at2759"/>
<protein>
    <recommendedName>
        <fullName evidence="3">HTH CENPB-type domain-containing protein</fullName>
    </recommendedName>
</protein>
<feature type="region of interest" description="Disordered" evidence="2">
    <location>
        <begin position="427"/>
        <end position="450"/>
    </location>
</feature>
<dbReference type="Proteomes" id="UP000194127">
    <property type="component" value="Unassembled WGS sequence"/>
</dbReference>
<dbReference type="InterPro" id="IPR006600">
    <property type="entry name" value="HTH_CenpB_DNA-bd_dom"/>
</dbReference>
<proteinExistence type="predicted"/>
<dbReference type="STRING" id="670580.A0A1X6MLH4"/>
<evidence type="ECO:0000313" key="5">
    <source>
        <dbReference type="Proteomes" id="UP000194127"/>
    </source>
</evidence>
<dbReference type="Gene3D" id="1.10.10.60">
    <property type="entry name" value="Homeodomain-like"/>
    <property type="match status" value="1"/>
</dbReference>
<dbReference type="RefSeq" id="XP_024333727.1">
    <property type="nucleotide sequence ID" value="XM_024488310.1"/>
</dbReference>
<dbReference type="GO" id="GO:0003677">
    <property type="term" value="F:DNA binding"/>
    <property type="evidence" value="ECO:0007669"/>
    <property type="project" value="UniProtKB-KW"/>
</dbReference>
<dbReference type="EMBL" id="KZ110610">
    <property type="protein sequence ID" value="OSX56933.1"/>
    <property type="molecule type" value="Genomic_DNA"/>
</dbReference>
<feature type="compositionally biased region" description="Basic and acidic residues" evidence="2">
    <location>
        <begin position="430"/>
        <end position="440"/>
    </location>
</feature>
<gene>
    <name evidence="4" type="ORF">POSPLADRAFT_1174800</name>
</gene>
<evidence type="ECO:0000259" key="3">
    <source>
        <dbReference type="Pfam" id="PF03221"/>
    </source>
</evidence>